<dbReference type="GO" id="GO:0001681">
    <property type="term" value="F:sialate O-acetylesterase activity"/>
    <property type="evidence" value="ECO:0007669"/>
    <property type="project" value="InterPro"/>
</dbReference>
<feature type="domain" description="Sialate O-acetylesterase" evidence="4">
    <location>
        <begin position="278"/>
        <end position="384"/>
    </location>
</feature>
<feature type="region of interest" description="Disordered" evidence="2">
    <location>
        <begin position="254"/>
        <end position="273"/>
    </location>
</feature>
<keyword evidence="3" id="KW-0732">Signal</keyword>
<feature type="signal peptide" evidence="3">
    <location>
        <begin position="1"/>
        <end position="19"/>
    </location>
</feature>
<dbReference type="RefSeq" id="WP_188955624.1">
    <property type="nucleotide sequence ID" value="NZ_BMIB01000004.1"/>
</dbReference>
<gene>
    <name evidence="5" type="ORF">GCM10011379_39810</name>
</gene>
<dbReference type="Pfam" id="PF03629">
    <property type="entry name" value="SASA"/>
    <property type="match status" value="1"/>
</dbReference>
<evidence type="ECO:0000313" key="6">
    <source>
        <dbReference type="Proteomes" id="UP000627292"/>
    </source>
</evidence>
<dbReference type="GO" id="GO:0005975">
    <property type="term" value="P:carbohydrate metabolic process"/>
    <property type="evidence" value="ECO:0007669"/>
    <property type="project" value="TreeGrafter"/>
</dbReference>
<dbReference type="InterPro" id="IPR039329">
    <property type="entry name" value="SIAE"/>
</dbReference>
<keyword evidence="6" id="KW-1185">Reference proteome</keyword>
<dbReference type="PANTHER" id="PTHR22901">
    <property type="entry name" value="SIALATE O-ACETYLESTERASE"/>
    <property type="match status" value="1"/>
</dbReference>
<evidence type="ECO:0000259" key="4">
    <source>
        <dbReference type="Pfam" id="PF03629"/>
    </source>
</evidence>
<proteinExistence type="predicted"/>
<keyword evidence="1" id="KW-0378">Hydrolase</keyword>
<organism evidence="5 6">
    <name type="scientific">Filimonas zeae</name>
    <dbReference type="NCBI Taxonomy" id="1737353"/>
    <lineage>
        <taxon>Bacteria</taxon>
        <taxon>Pseudomonadati</taxon>
        <taxon>Bacteroidota</taxon>
        <taxon>Chitinophagia</taxon>
        <taxon>Chitinophagales</taxon>
        <taxon>Chitinophagaceae</taxon>
        <taxon>Filimonas</taxon>
    </lineage>
</organism>
<accession>A0A917MXK0</accession>
<comment type="caution">
    <text evidence="5">The sequence shown here is derived from an EMBL/GenBank/DDBJ whole genome shotgun (WGS) entry which is preliminary data.</text>
</comment>
<evidence type="ECO:0000256" key="2">
    <source>
        <dbReference type="SAM" id="MobiDB-lite"/>
    </source>
</evidence>
<reference evidence="5" key="2">
    <citation type="submission" date="2020-09" db="EMBL/GenBank/DDBJ databases">
        <authorList>
            <person name="Sun Q."/>
            <person name="Zhou Y."/>
        </authorList>
    </citation>
    <scope>NUCLEOTIDE SEQUENCE</scope>
    <source>
        <strain evidence="5">CGMCC 1.15290</strain>
    </source>
</reference>
<feature type="chain" id="PRO_5036881721" evidence="3">
    <location>
        <begin position="20"/>
        <end position="507"/>
    </location>
</feature>
<dbReference type="EMBL" id="BMIB01000004">
    <property type="protein sequence ID" value="GGH75837.1"/>
    <property type="molecule type" value="Genomic_DNA"/>
</dbReference>
<protein>
    <submittedName>
        <fullName evidence="5">9-O-acetylesterase</fullName>
    </submittedName>
</protein>
<sequence length="507" mass="56599">MKRILLIALLITTAFGAEANVKLPAIISNNMVLQQQTKAALWGWAAPGEKISIVTSWNGRTTRVTAGTDGKWLTYVKTGKAGGPYTIRFKGNDELRVENVMLGEVWIAAGQSNMEFFMTKTKNASYTGVLNYEAEIKAADYFGIRMIDVANKVADAPQSDFKGDWKVCTPATADTFSAVAYYFAKEVHTQTGLPIGIINATWGGTPAESWTRKDILEKDKDFKVILDRYEQQCREYPEAGKAYKEELAKWKSDSSKSKGAAPREPMSPNSSKSPYKLYNGMVAPLVPYTLKGVIWYQGENNADRAYQYRRLFPAMIQNWRDDFRNGSLPFYFVQISPHRSQNPEIREAQLLTLRHVSHTGMAVTTDNGDSLDIHPRNKKLVGERLSLWALHHNYGKQVAYSGPLYKSMKVAGNKIRIQFDHVEGGLVAKGNAALQEFTIAGSDEQFVPAKAVIEGNEVVVWSEAVDKPVAVRFAWRNIPAPNLYNKALLPASPFRTDHWKGATEGKN</sequence>
<dbReference type="InterPro" id="IPR036514">
    <property type="entry name" value="SGNH_hydro_sf"/>
</dbReference>
<dbReference type="Gene3D" id="3.40.50.1110">
    <property type="entry name" value="SGNH hydrolase"/>
    <property type="match status" value="1"/>
</dbReference>
<reference evidence="5" key="1">
    <citation type="journal article" date="2014" name="Int. J. Syst. Evol. Microbiol.">
        <title>Complete genome sequence of Corynebacterium casei LMG S-19264T (=DSM 44701T), isolated from a smear-ripened cheese.</title>
        <authorList>
            <consortium name="US DOE Joint Genome Institute (JGI-PGF)"/>
            <person name="Walter F."/>
            <person name="Albersmeier A."/>
            <person name="Kalinowski J."/>
            <person name="Ruckert C."/>
        </authorList>
    </citation>
    <scope>NUCLEOTIDE SEQUENCE</scope>
    <source>
        <strain evidence="5">CGMCC 1.15290</strain>
    </source>
</reference>
<evidence type="ECO:0000256" key="1">
    <source>
        <dbReference type="ARBA" id="ARBA00022801"/>
    </source>
</evidence>
<dbReference type="Proteomes" id="UP000627292">
    <property type="component" value="Unassembled WGS sequence"/>
</dbReference>
<evidence type="ECO:0000256" key="3">
    <source>
        <dbReference type="SAM" id="SignalP"/>
    </source>
</evidence>
<dbReference type="AlphaFoldDB" id="A0A917MXK0"/>
<dbReference type="InterPro" id="IPR005181">
    <property type="entry name" value="SASA"/>
</dbReference>
<dbReference type="PANTHER" id="PTHR22901:SF0">
    <property type="entry name" value="SIALATE O-ACETYLESTERASE"/>
    <property type="match status" value="1"/>
</dbReference>
<dbReference type="SUPFAM" id="SSF52266">
    <property type="entry name" value="SGNH hydrolase"/>
    <property type="match status" value="1"/>
</dbReference>
<name>A0A917MXK0_9BACT</name>
<evidence type="ECO:0000313" key="5">
    <source>
        <dbReference type="EMBL" id="GGH75837.1"/>
    </source>
</evidence>